<gene>
    <name evidence="7" type="ORF">EWM64_g6533</name>
</gene>
<evidence type="ECO:0000256" key="2">
    <source>
        <dbReference type="ARBA" id="ARBA00022801"/>
    </source>
</evidence>
<keyword evidence="2" id="KW-0378">Hydrolase</keyword>
<dbReference type="InterPro" id="IPR025696">
    <property type="entry name" value="Beta-barrel_MTR4"/>
</dbReference>
<dbReference type="SMART" id="SM01142">
    <property type="entry name" value="DSHCT"/>
    <property type="match status" value="1"/>
</dbReference>
<comment type="caution">
    <text evidence="7">The sequence shown here is derived from an EMBL/GenBank/DDBJ whole genome shotgun (WGS) entry which is preliminary data.</text>
</comment>
<evidence type="ECO:0000256" key="5">
    <source>
        <dbReference type="SAM" id="MobiDB-lite"/>
    </source>
</evidence>
<organism evidence="7 8">
    <name type="scientific">Hericium alpestre</name>
    <dbReference type="NCBI Taxonomy" id="135208"/>
    <lineage>
        <taxon>Eukaryota</taxon>
        <taxon>Fungi</taxon>
        <taxon>Dikarya</taxon>
        <taxon>Basidiomycota</taxon>
        <taxon>Agaricomycotina</taxon>
        <taxon>Agaricomycetes</taxon>
        <taxon>Russulales</taxon>
        <taxon>Hericiaceae</taxon>
        <taxon>Hericium</taxon>
    </lineage>
</organism>
<dbReference type="GO" id="GO:0005524">
    <property type="term" value="F:ATP binding"/>
    <property type="evidence" value="ECO:0007669"/>
    <property type="project" value="UniProtKB-KW"/>
</dbReference>
<evidence type="ECO:0000259" key="6">
    <source>
        <dbReference type="SMART" id="SM01142"/>
    </source>
</evidence>
<dbReference type="InterPro" id="IPR050699">
    <property type="entry name" value="RNA-DNA_Helicase"/>
</dbReference>
<dbReference type="Gene3D" id="1.20.1500.20">
    <property type="match status" value="1"/>
</dbReference>
<dbReference type="PANTHER" id="PTHR12131">
    <property type="entry name" value="ATP-DEPENDENT RNA AND DNA HELICASE"/>
    <property type="match status" value="1"/>
</dbReference>
<dbReference type="Proteomes" id="UP000298061">
    <property type="component" value="Unassembled WGS sequence"/>
</dbReference>
<keyword evidence="3" id="KW-0347">Helicase</keyword>
<dbReference type="InterPro" id="IPR027417">
    <property type="entry name" value="P-loop_NTPase"/>
</dbReference>
<dbReference type="GO" id="GO:0004386">
    <property type="term" value="F:helicase activity"/>
    <property type="evidence" value="ECO:0007669"/>
    <property type="project" value="UniProtKB-KW"/>
</dbReference>
<proteinExistence type="predicted"/>
<dbReference type="GO" id="GO:0016787">
    <property type="term" value="F:hydrolase activity"/>
    <property type="evidence" value="ECO:0007669"/>
    <property type="project" value="UniProtKB-KW"/>
</dbReference>
<evidence type="ECO:0000256" key="4">
    <source>
        <dbReference type="ARBA" id="ARBA00022840"/>
    </source>
</evidence>
<feature type="compositionally biased region" description="Low complexity" evidence="5">
    <location>
        <begin position="731"/>
        <end position="742"/>
    </location>
</feature>
<evidence type="ECO:0000313" key="8">
    <source>
        <dbReference type="Proteomes" id="UP000298061"/>
    </source>
</evidence>
<dbReference type="Gene3D" id="3.40.50.300">
    <property type="entry name" value="P-loop containing nucleotide triphosphate hydrolases"/>
    <property type="match status" value="1"/>
</dbReference>
<sequence>MAGRAGRRGLDTTGTVIILASDELPEQTTLSTMILGKPGKLQSQFRLTYNMILNLLRVEALKVEEMIKRSFSENASQRLLPDQQKKVIESEKTLSSLPKLECDICLEDIHKYYDTSADLVDLNQRIISMAASHPHGSKSLMAGRVVVLRDGHFRWNVAVLLKPAPTIEKIKSYFVLALVSQETKERKNGRTNLLANLLSARSHLLFQDIDPQTVPPHWPPKAQSLFVSNGVYELLAVPITSISLVQVDPIVELHKIVPMKEVIANLAEIVNEWVALGTVPEVDWSRIRVLEFQELLRARDQSARRLDSSACTLCEDFEHHYTVLHAEKVLRANIANLKMAISDQNLELIPDYEQRIDVLKELKFIDQYSTVQLKGRVACEINSVNELVLTELILENTLAAYEPEEVVALLSSFVFQEKTEIEPLIPSKLEEGREAILAISDRVGRVQDRNKVAADDFRSALKFGLMEVVYEWAKGMPFEQITSLTDVAEGTIVRVITRLDETCREVRDAARVIGDADLMKKMEEAQIKIKRDNLESCVVLVAMDYSMLQDLEVIAVAQKHVVQEAESTAPISIDASDAASSVLDNFEPLDRDPKRIRVDLPSVQNDALKNLEAYPTPQLACGPPQRRRVNPESLAARLGPELVAELEKHITPGNIEMPPFSVRRDIQVKFGIDRRHIYDFFHSRGLRCLKEEKGGRKDIAISQEQSRFRPVRQLATPPSPKMPAARKRRAAATSAAASLSKPTQTRAPRKMKALPQRAKIVLSSDTIPSKPHIPYDSPNSSFIEITPEDMQVNFMPVANPLDETFSLERALGDLSYAYRSRPVFERMVELQELSSGASTPALTPSTSSSSPPYFSSQFLSSSPASLLIPDPAAEQAKSIHAPVNQADREDHYEWISTVLGPAVGVQENVGTYKSYMEHQRHIYFERILSDDRSRPLRPRNTHSTGDFRSWVLRARSDPTSHMLPSMTRSQLTSPASPPVITIGNVPVKTSEDDLDALFPDLQLEYPDDCSEPGPFANSFVVQSMSPSLHDVVDMPRVSADKQVPTSILDSHARCLSGLVSGHCGKNVTASSLRVDHDNLRRYHSLILNTTSASAAYVRPSTHILVTSEYPHNKELRLSALDPSSQLFLYFPVQADVPNENLMSVPITQDEDAILARYQSFFTSPRAFSPSTALLVLFGSIDFCSVRGPILDSSYCNNLHDCPSFGFFLQARHQR</sequence>
<evidence type="ECO:0000256" key="1">
    <source>
        <dbReference type="ARBA" id="ARBA00022741"/>
    </source>
</evidence>
<dbReference type="AlphaFoldDB" id="A0A4Y9ZVE2"/>
<keyword evidence="4" id="KW-0067">ATP-binding</keyword>
<keyword evidence="8" id="KW-1185">Reference proteome</keyword>
<dbReference type="Gene3D" id="1.10.3380.30">
    <property type="match status" value="1"/>
</dbReference>
<dbReference type="FunFam" id="1.10.3380.30:FF:000001">
    <property type="entry name" value="Ski2 ATP-dependent RNA helicase"/>
    <property type="match status" value="1"/>
</dbReference>
<dbReference type="GO" id="GO:0055087">
    <property type="term" value="C:Ski complex"/>
    <property type="evidence" value="ECO:0007669"/>
    <property type="project" value="TreeGrafter"/>
</dbReference>
<name>A0A4Y9ZVE2_9AGAM</name>
<dbReference type="Pfam" id="PF13234">
    <property type="entry name" value="MTR4_beta-barrel"/>
    <property type="match status" value="1"/>
</dbReference>
<accession>A0A4Y9ZVE2</accession>
<evidence type="ECO:0000313" key="7">
    <source>
        <dbReference type="EMBL" id="TFY77479.1"/>
    </source>
</evidence>
<reference evidence="7 8" key="1">
    <citation type="submission" date="2019-02" db="EMBL/GenBank/DDBJ databases">
        <title>Genome sequencing of the rare red list fungi Hericium alpestre (H. flagellum).</title>
        <authorList>
            <person name="Buettner E."/>
            <person name="Kellner H."/>
        </authorList>
    </citation>
    <scope>NUCLEOTIDE SEQUENCE [LARGE SCALE GENOMIC DNA]</scope>
    <source>
        <strain evidence="7 8">DSM 108284</strain>
    </source>
</reference>
<feature type="domain" description="ATP-dependent RNA helicase Ski2/MTR4 C-terminal" evidence="6">
    <location>
        <begin position="366"/>
        <end position="546"/>
    </location>
</feature>
<evidence type="ECO:0000256" key="3">
    <source>
        <dbReference type="ARBA" id="ARBA00022806"/>
    </source>
</evidence>
<dbReference type="STRING" id="135208.A0A4Y9ZVE2"/>
<dbReference type="PANTHER" id="PTHR12131:SF1">
    <property type="entry name" value="ATP-DEPENDENT RNA HELICASE SUPV3L1, MITOCHONDRIAL-RELATED"/>
    <property type="match status" value="1"/>
</dbReference>
<dbReference type="EMBL" id="SFCI01000903">
    <property type="protein sequence ID" value="TFY77479.1"/>
    <property type="molecule type" value="Genomic_DNA"/>
</dbReference>
<keyword evidence="1" id="KW-0547">Nucleotide-binding</keyword>
<dbReference type="OrthoDB" id="64767at2759"/>
<dbReference type="GO" id="GO:0070478">
    <property type="term" value="P:nuclear-transcribed mRNA catabolic process, 3'-5' exonucleolytic nonsense-mediated decay"/>
    <property type="evidence" value="ECO:0007669"/>
    <property type="project" value="TreeGrafter"/>
</dbReference>
<feature type="region of interest" description="Disordered" evidence="5">
    <location>
        <begin position="712"/>
        <end position="752"/>
    </location>
</feature>
<protein>
    <recommendedName>
        <fullName evidence="6">ATP-dependent RNA helicase Ski2/MTR4 C-terminal domain-containing protein</fullName>
    </recommendedName>
</protein>
<dbReference type="InterPro" id="IPR012961">
    <property type="entry name" value="Ski2/MTR4_C"/>
</dbReference>
<dbReference type="Pfam" id="PF21408">
    <property type="entry name" value="MTR4-like_stalk"/>
    <property type="match status" value="1"/>
</dbReference>
<dbReference type="Pfam" id="PF08148">
    <property type="entry name" value="DSHCT"/>
    <property type="match status" value="1"/>
</dbReference>
<dbReference type="InterPro" id="IPR048392">
    <property type="entry name" value="MTR4-like_stalk"/>
</dbReference>